<accession>A0A4S8KRT7</accession>
<name>A0A4S8KRT7_DENBC</name>
<dbReference type="AlphaFoldDB" id="A0A4S8KRT7"/>
<evidence type="ECO:0000313" key="2">
    <source>
        <dbReference type="Proteomes" id="UP000297245"/>
    </source>
</evidence>
<dbReference type="EMBL" id="ML180188">
    <property type="protein sequence ID" value="THU78459.1"/>
    <property type="molecule type" value="Genomic_DNA"/>
</dbReference>
<proteinExistence type="predicted"/>
<keyword evidence="2" id="KW-1185">Reference proteome</keyword>
<gene>
    <name evidence="1" type="ORF">K435DRAFT_845781</name>
</gene>
<reference evidence="1 2" key="1">
    <citation type="journal article" date="2019" name="Nat. Ecol. Evol.">
        <title>Megaphylogeny resolves global patterns of mushroom evolution.</title>
        <authorList>
            <person name="Varga T."/>
            <person name="Krizsan K."/>
            <person name="Foldi C."/>
            <person name="Dima B."/>
            <person name="Sanchez-Garcia M."/>
            <person name="Sanchez-Ramirez S."/>
            <person name="Szollosi G.J."/>
            <person name="Szarkandi J.G."/>
            <person name="Papp V."/>
            <person name="Albert L."/>
            <person name="Andreopoulos W."/>
            <person name="Angelini C."/>
            <person name="Antonin V."/>
            <person name="Barry K.W."/>
            <person name="Bougher N.L."/>
            <person name="Buchanan P."/>
            <person name="Buyck B."/>
            <person name="Bense V."/>
            <person name="Catcheside P."/>
            <person name="Chovatia M."/>
            <person name="Cooper J."/>
            <person name="Damon W."/>
            <person name="Desjardin D."/>
            <person name="Finy P."/>
            <person name="Geml J."/>
            <person name="Haridas S."/>
            <person name="Hughes K."/>
            <person name="Justo A."/>
            <person name="Karasinski D."/>
            <person name="Kautmanova I."/>
            <person name="Kiss B."/>
            <person name="Kocsube S."/>
            <person name="Kotiranta H."/>
            <person name="LaButti K.M."/>
            <person name="Lechner B.E."/>
            <person name="Liimatainen K."/>
            <person name="Lipzen A."/>
            <person name="Lukacs Z."/>
            <person name="Mihaltcheva S."/>
            <person name="Morgado L.N."/>
            <person name="Niskanen T."/>
            <person name="Noordeloos M.E."/>
            <person name="Ohm R.A."/>
            <person name="Ortiz-Santana B."/>
            <person name="Ovrebo C."/>
            <person name="Racz N."/>
            <person name="Riley R."/>
            <person name="Savchenko A."/>
            <person name="Shiryaev A."/>
            <person name="Soop K."/>
            <person name="Spirin V."/>
            <person name="Szebenyi C."/>
            <person name="Tomsovsky M."/>
            <person name="Tulloss R.E."/>
            <person name="Uehling J."/>
            <person name="Grigoriev I.V."/>
            <person name="Vagvolgyi C."/>
            <person name="Papp T."/>
            <person name="Martin F.M."/>
            <person name="Miettinen O."/>
            <person name="Hibbett D.S."/>
            <person name="Nagy L.G."/>
        </authorList>
    </citation>
    <scope>NUCLEOTIDE SEQUENCE [LARGE SCALE GENOMIC DNA]</scope>
    <source>
        <strain evidence="1 2">CBS 962.96</strain>
    </source>
</reference>
<dbReference type="OrthoDB" id="3051833at2759"/>
<evidence type="ECO:0008006" key="3">
    <source>
        <dbReference type="Google" id="ProtNLM"/>
    </source>
</evidence>
<sequence>MSDRTETGGLAQLQDRLHGKESYDSYWWSKVTVTPNSGRLSRTHISSGRVVISMAVIFHPVARSALLTTPAHSRVVATEDWTIDRLGMGKDKELTRLKGDSNYGAWELRTRIAARNAGVLETLNGTDIQPTTGPNSKAYKAWKNRRDAAMDLVVKRMEDNTLTHVRGFEEDPAGLWRHLGNLYADSGVGAALRLSRELAAVRWKGAGDDMAAVVGRIRDIADELERNHSERPTDNQIIAFMLNSVAGHDDFKELIDSYDRSKETVTIDDVELALVRKARTLRDNGLTASGGGVITINGMDSVNAMATTTRVQCSNQKCGRYGHTIDECFQEGGGKAGQIPQWFVDLKNRRKAEENGSAPIAGLTTVFPM</sequence>
<organism evidence="1 2">
    <name type="scientific">Dendrothele bispora (strain CBS 962.96)</name>
    <dbReference type="NCBI Taxonomy" id="1314807"/>
    <lineage>
        <taxon>Eukaryota</taxon>
        <taxon>Fungi</taxon>
        <taxon>Dikarya</taxon>
        <taxon>Basidiomycota</taxon>
        <taxon>Agaricomycotina</taxon>
        <taxon>Agaricomycetes</taxon>
        <taxon>Agaricomycetidae</taxon>
        <taxon>Agaricales</taxon>
        <taxon>Agaricales incertae sedis</taxon>
        <taxon>Dendrothele</taxon>
    </lineage>
</organism>
<dbReference type="Proteomes" id="UP000297245">
    <property type="component" value="Unassembled WGS sequence"/>
</dbReference>
<protein>
    <recommendedName>
        <fullName evidence="3">CCHC-type domain-containing protein</fullName>
    </recommendedName>
</protein>
<dbReference type="Pfam" id="PF14223">
    <property type="entry name" value="Retrotran_gag_2"/>
    <property type="match status" value="1"/>
</dbReference>
<evidence type="ECO:0000313" key="1">
    <source>
        <dbReference type="EMBL" id="THU78459.1"/>
    </source>
</evidence>